<gene>
    <name evidence="4" type="ORF">M569_04383</name>
</gene>
<dbReference type="PANTHER" id="PTHR21660:SF12">
    <property type="entry name" value="OS07G0462700 PROTEIN"/>
    <property type="match status" value="1"/>
</dbReference>
<evidence type="ECO:0000259" key="3">
    <source>
        <dbReference type="Pfam" id="PF03061"/>
    </source>
</evidence>
<proteinExistence type="inferred from homology"/>
<evidence type="ECO:0000313" key="5">
    <source>
        <dbReference type="Proteomes" id="UP000015453"/>
    </source>
</evidence>
<dbReference type="InterPro" id="IPR039298">
    <property type="entry name" value="ACOT13"/>
</dbReference>
<dbReference type="PANTHER" id="PTHR21660">
    <property type="entry name" value="THIOESTERASE SUPERFAMILY MEMBER-RELATED"/>
    <property type="match status" value="1"/>
</dbReference>
<dbReference type="SUPFAM" id="SSF54637">
    <property type="entry name" value="Thioesterase/thiol ester dehydrase-isomerase"/>
    <property type="match status" value="1"/>
</dbReference>
<keyword evidence="2" id="KW-0378">Hydrolase</keyword>
<dbReference type="EMBL" id="AUSU01001702">
    <property type="protein sequence ID" value="EPS70376.1"/>
    <property type="molecule type" value="Genomic_DNA"/>
</dbReference>
<dbReference type="Gene3D" id="3.10.129.10">
    <property type="entry name" value="Hotdog Thioesterase"/>
    <property type="match status" value="1"/>
</dbReference>
<comment type="caution">
    <text evidence="4">The sequence shown here is derived from an EMBL/GenBank/DDBJ whole genome shotgun (WGS) entry which is preliminary data.</text>
</comment>
<feature type="domain" description="Thioesterase" evidence="3">
    <location>
        <begin position="63"/>
        <end position="134"/>
    </location>
</feature>
<name>S8CZA0_9LAMI</name>
<evidence type="ECO:0000256" key="2">
    <source>
        <dbReference type="ARBA" id="ARBA00022801"/>
    </source>
</evidence>
<protein>
    <recommendedName>
        <fullName evidence="3">Thioesterase domain-containing protein</fullName>
    </recommendedName>
</protein>
<dbReference type="InterPro" id="IPR003736">
    <property type="entry name" value="PAAI_dom"/>
</dbReference>
<dbReference type="AlphaFoldDB" id="S8CZA0"/>
<dbReference type="InterPro" id="IPR006683">
    <property type="entry name" value="Thioestr_dom"/>
</dbReference>
<keyword evidence="5" id="KW-1185">Reference proteome</keyword>
<organism evidence="4 5">
    <name type="scientific">Genlisea aurea</name>
    <dbReference type="NCBI Taxonomy" id="192259"/>
    <lineage>
        <taxon>Eukaryota</taxon>
        <taxon>Viridiplantae</taxon>
        <taxon>Streptophyta</taxon>
        <taxon>Embryophyta</taxon>
        <taxon>Tracheophyta</taxon>
        <taxon>Spermatophyta</taxon>
        <taxon>Magnoliopsida</taxon>
        <taxon>eudicotyledons</taxon>
        <taxon>Gunneridae</taxon>
        <taxon>Pentapetalae</taxon>
        <taxon>asterids</taxon>
        <taxon>lamiids</taxon>
        <taxon>Lamiales</taxon>
        <taxon>Lentibulariaceae</taxon>
        <taxon>Genlisea</taxon>
    </lineage>
</organism>
<evidence type="ECO:0000256" key="1">
    <source>
        <dbReference type="ARBA" id="ARBA00008324"/>
    </source>
</evidence>
<dbReference type="Proteomes" id="UP000015453">
    <property type="component" value="Unassembled WGS sequence"/>
</dbReference>
<dbReference type="InterPro" id="IPR029069">
    <property type="entry name" value="HotDog_dom_sf"/>
</dbReference>
<comment type="similarity">
    <text evidence="1">Belongs to the thioesterase PaaI family.</text>
</comment>
<sequence>DLHEKAASILNRVGANQKINPEHSVKDSFSELIGGALEVISAERGKISCLLHVKTPILNAYRTLHGGAVGSVAERIAFACARTLPGNDDKHLVLGELSISYLSAASFNDEVIVDSHVVRSGRNVAVVALSFKLKPTNKLVYVARVTFYNTTPISSL</sequence>
<dbReference type="OrthoDB" id="46529at2759"/>
<dbReference type="Pfam" id="PF03061">
    <property type="entry name" value="4HBT"/>
    <property type="match status" value="1"/>
</dbReference>
<accession>S8CZA0</accession>
<dbReference type="CDD" id="cd03443">
    <property type="entry name" value="PaaI_thioesterase"/>
    <property type="match status" value="1"/>
</dbReference>
<reference evidence="4 5" key="1">
    <citation type="journal article" date="2013" name="BMC Genomics">
        <title>The miniature genome of a carnivorous plant Genlisea aurea contains a low number of genes and short non-coding sequences.</title>
        <authorList>
            <person name="Leushkin E.V."/>
            <person name="Sutormin R.A."/>
            <person name="Nabieva E.R."/>
            <person name="Penin A.A."/>
            <person name="Kondrashov A.S."/>
            <person name="Logacheva M.D."/>
        </authorList>
    </citation>
    <scope>NUCLEOTIDE SEQUENCE [LARGE SCALE GENOMIC DNA]</scope>
</reference>
<feature type="non-terminal residue" evidence="4">
    <location>
        <position position="1"/>
    </location>
</feature>
<dbReference type="NCBIfam" id="TIGR00369">
    <property type="entry name" value="unchar_dom_1"/>
    <property type="match status" value="1"/>
</dbReference>
<dbReference type="GO" id="GO:0047617">
    <property type="term" value="F:fatty acyl-CoA hydrolase activity"/>
    <property type="evidence" value="ECO:0007669"/>
    <property type="project" value="InterPro"/>
</dbReference>
<evidence type="ECO:0000313" key="4">
    <source>
        <dbReference type="EMBL" id="EPS70376.1"/>
    </source>
</evidence>